<accession>A0AAC8XNL0</accession>
<proteinExistence type="predicted"/>
<evidence type="ECO:0000313" key="2">
    <source>
        <dbReference type="Proteomes" id="UP000061468"/>
    </source>
</evidence>
<sequence>MYCNFALAEEVLRYNIGTSGSSIPYENAINENRAGILVETLPLIMDRAGLKTEYDKPLGNGFST</sequence>
<reference evidence="1 2" key="1">
    <citation type="submission" date="2015-12" db="EMBL/GenBank/DDBJ databases">
        <title>Intraspecies pangenome expansion in the marine bacterium Alteromonas.</title>
        <authorList>
            <person name="Lopez-Perez M."/>
            <person name="Rodriguez-Valera F."/>
        </authorList>
    </citation>
    <scope>NUCLEOTIDE SEQUENCE [LARGE SCALE GENOMIC DNA]</scope>
    <source>
        <strain evidence="1 2">UM8</strain>
    </source>
</reference>
<gene>
    <name evidence="1" type="ORF">AV942_03925</name>
</gene>
<dbReference type="EMBL" id="CP013928">
    <property type="protein sequence ID" value="AMJ80487.1"/>
    <property type="molecule type" value="Genomic_DNA"/>
</dbReference>
<dbReference type="AlphaFoldDB" id="A0AAC8XNL0"/>
<dbReference type="Proteomes" id="UP000061468">
    <property type="component" value="Chromosome"/>
</dbReference>
<organism evidence="1 2">
    <name type="scientific">Alteromonas mediterranea</name>
    <dbReference type="NCBI Taxonomy" id="314275"/>
    <lineage>
        <taxon>Bacteria</taxon>
        <taxon>Pseudomonadati</taxon>
        <taxon>Pseudomonadota</taxon>
        <taxon>Gammaproteobacteria</taxon>
        <taxon>Alteromonadales</taxon>
        <taxon>Alteromonadaceae</taxon>
        <taxon>Alteromonas/Salinimonas group</taxon>
        <taxon>Alteromonas</taxon>
    </lineage>
</organism>
<protein>
    <submittedName>
        <fullName evidence="1">Uncharacterized protein</fullName>
    </submittedName>
</protein>
<name>A0AAC8XNL0_9ALTE</name>
<evidence type="ECO:0000313" key="1">
    <source>
        <dbReference type="EMBL" id="AMJ80487.1"/>
    </source>
</evidence>